<dbReference type="InterPro" id="IPR008920">
    <property type="entry name" value="TF_FadR/GntR_C"/>
</dbReference>
<keyword evidence="2" id="KW-0238">DNA-binding</keyword>
<dbReference type="PROSITE" id="PS50949">
    <property type="entry name" value="HTH_GNTR"/>
    <property type="match status" value="1"/>
</dbReference>
<evidence type="ECO:0000313" key="5">
    <source>
        <dbReference type="EMBL" id="RWZ68321.1"/>
    </source>
</evidence>
<dbReference type="Gene3D" id="1.20.120.530">
    <property type="entry name" value="GntR ligand-binding domain-like"/>
    <property type="match status" value="1"/>
</dbReference>
<dbReference type="InterPro" id="IPR036390">
    <property type="entry name" value="WH_DNA-bd_sf"/>
</dbReference>
<organism evidence="5 6">
    <name type="scientific">Labedella populi</name>
    <dbReference type="NCBI Taxonomy" id="2498850"/>
    <lineage>
        <taxon>Bacteria</taxon>
        <taxon>Bacillati</taxon>
        <taxon>Actinomycetota</taxon>
        <taxon>Actinomycetes</taxon>
        <taxon>Micrococcales</taxon>
        <taxon>Microbacteriaceae</taxon>
        <taxon>Labedella</taxon>
    </lineage>
</organism>
<dbReference type="SUPFAM" id="SSF46785">
    <property type="entry name" value="Winged helix' DNA-binding domain"/>
    <property type="match status" value="1"/>
</dbReference>
<feature type="domain" description="HTH gntR-type" evidence="4">
    <location>
        <begin position="8"/>
        <end position="80"/>
    </location>
</feature>
<keyword evidence="3" id="KW-0804">Transcription</keyword>
<evidence type="ECO:0000256" key="1">
    <source>
        <dbReference type="ARBA" id="ARBA00023015"/>
    </source>
</evidence>
<dbReference type="Gene3D" id="1.10.10.10">
    <property type="entry name" value="Winged helix-like DNA-binding domain superfamily/Winged helix DNA-binding domain"/>
    <property type="match status" value="1"/>
</dbReference>
<protein>
    <submittedName>
        <fullName evidence="5">GntR family transcriptional regulator</fullName>
    </submittedName>
</protein>
<comment type="caution">
    <text evidence="5">The sequence shown here is derived from an EMBL/GenBank/DDBJ whole genome shotgun (WGS) entry which is preliminary data.</text>
</comment>
<proteinExistence type="predicted"/>
<gene>
    <name evidence="5" type="ORF">ELQ92_03630</name>
</gene>
<dbReference type="EMBL" id="RZNC01000001">
    <property type="protein sequence ID" value="RWZ68321.1"/>
    <property type="molecule type" value="Genomic_DNA"/>
</dbReference>
<sequence>MPPTRRPRSASVPRAETIAERIAERAREAGPRARLGSRQELREAYGVSIGTLHEALRLLQSTGEISVRTGPGGGVFAGESSALSDLVRSLHPLNIDGPLYPQTARVLEALRPLVFADAVDGMTAAGAMSLRQRVTALTAARDGDLQTFVRSSLEVFATIVSIPPAGILTAVAGSILRTQMDTLRHLSGPIDPQWRADVDRHHDAVSDMVGALIERDADGALGRASDPAFMGLFAAVAARATP</sequence>
<accession>A0A444QFH7</accession>
<dbReference type="Proteomes" id="UP000288603">
    <property type="component" value="Unassembled WGS sequence"/>
</dbReference>
<keyword evidence="1" id="KW-0805">Transcription regulation</keyword>
<name>A0A444QFH7_9MICO</name>
<dbReference type="OrthoDB" id="3232242at2"/>
<dbReference type="GO" id="GO:0003700">
    <property type="term" value="F:DNA-binding transcription factor activity"/>
    <property type="evidence" value="ECO:0007669"/>
    <property type="project" value="InterPro"/>
</dbReference>
<evidence type="ECO:0000256" key="2">
    <source>
        <dbReference type="ARBA" id="ARBA00023125"/>
    </source>
</evidence>
<dbReference type="AlphaFoldDB" id="A0A444QFH7"/>
<evidence type="ECO:0000259" key="4">
    <source>
        <dbReference type="PROSITE" id="PS50949"/>
    </source>
</evidence>
<dbReference type="InterPro" id="IPR000524">
    <property type="entry name" value="Tscrpt_reg_HTH_GntR"/>
</dbReference>
<dbReference type="GO" id="GO:0003677">
    <property type="term" value="F:DNA binding"/>
    <property type="evidence" value="ECO:0007669"/>
    <property type="project" value="UniProtKB-KW"/>
</dbReference>
<dbReference type="InterPro" id="IPR036388">
    <property type="entry name" value="WH-like_DNA-bd_sf"/>
</dbReference>
<reference evidence="5 6" key="1">
    <citation type="submission" date="2018-12" db="EMBL/GenBank/DDBJ databases">
        <authorList>
            <person name="Li F."/>
        </authorList>
    </citation>
    <scope>NUCLEOTIDE SEQUENCE [LARGE SCALE GENOMIC DNA]</scope>
    <source>
        <strain evidence="5 6">8H24J-4-2</strain>
    </source>
</reference>
<evidence type="ECO:0000313" key="6">
    <source>
        <dbReference type="Proteomes" id="UP000288603"/>
    </source>
</evidence>
<evidence type="ECO:0000256" key="3">
    <source>
        <dbReference type="ARBA" id="ARBA00023163"/>
    </source>
</evidence>
<keyword evidence="6" id="KW-1185">Reference proteome</keyword>